<evidence type="ECO:0000256" key="1">
    <source>
        <dbReference type="SAM" id="MobiDB-lite"/>
    </source>
</evidence>
<feature type="signal peptide" evidence="2">
    <location>
        <begin position="1"/>
        <end position="38"/>
    </location>
</feature>
<dbReference type="InterPro" id="IPR021556">
    <property type="entry name" value="DUF2950"/>
</dbReference>
<dbReference type="EMBL" id="CADIKL010000002">
    <property type="protein sequence ID" value="CAB3777322.1"/>
    <property type="molecule type" value="Genomic_DNA"/>
</dbReference>
<dbReference type="Pfam" id="PF11453">
    <property type="entry name" value="DUF2950"/>
    <property type="match status" value="1"/>
</dbReference>
<evidence type="ECO:0000313" key="3">
    <source>
        <dbReference type="EMBL" id="CAB3777322.1"/>
    </source>
</evidence>
<protein>
    <recommendedName>
        <fullName evidence="5">DUF2950 domain-containing protein</fullName>
    </recommendedName>
</protein>
<name>A0A6J5FFG5_9BURK</name>
<keyword evidence="4" id="KW-1185">Reference proteome</keyword>
<accession>A0A6J5FFG5</accession>
<keyword evidence="2" id="KW-0732">Signal</keyword>
<dbReference type="AlphaFoldDB" id="A0A6J5FFG5"/>
<evidence type="ECO:0000256" key="2">
    <source>
        <dbReference type="SAM" id="SignalP"/>
    </source>
</evidence>
<feature type="chain" id="PRO_5026941584" description="DUF2950 domain-containing protein" evidence="2">
    <location>
        <begin position="39"/>
        <end position="316"/>
    </location>
</feature>
<proteinExistence type="predicted"/>
<evidence type="ECO:0000313" key="4">
    <source>
        <dbReference type="Proteomes" id="UP000494119"/>
    </source>
</evidence>
<gene>
    <name evidence="3" type="ORF">LMG28688_00331</name>
</gene>
<feature type="region of interest" description="Disordered" evidence="1">
    <location>
        <begin position="293"/>
        <end position="316"/>
    </location>
</feature>
<evidence type="ECO:0008006" key="5">
    <source>
        <dbReference type="Google" id="ProtNLM"/>
    </source>
</evidence>
<organism evidence="3 4">
    <name type="scientific">Paraburkholderia caffeinitolerans</name>
    <dbReference type="NCBI Taxonomy" id="1723730"/>
    <lineage>
        <taxon>Bacteria</taxon>
        <taxon>Pseudomonadati</taxon>
        <taxon>Pseudomonadota</taxon>
        <taxon>Betaproteobacteria</taxon>
        <taxon>Burkholderiales</taxon>
        <taxon>Burkholderiaceae</taxon>
        <taxon>Paraburkholderia</taxon>
    </lineage>
</organism>
<sequence>MNARPGSVHRILALVSLVFANLLAAAALLATTMPAAHAQQNFSEPEAAMDAFGDAVIKDREDRLRTLFGADFRTLIPPFGAPVRDTFVTQWAKSHKIEPKDSTHAHIVVGDEGWTFPVPLVKTDKGWHFDTRAGAEEIRLRRIGRDELAVIQTMLAIYDAQREYAQTNHDDVGVLAYAAKMVSSPGKHDGLYWPTGPDDQPSPLGEAFVDASSRNAQNAGYYGYHFKLLESQGPHAPGGAYDYVVKGKLFGGFAVIAWPVKYGDTGIKTFMVSHAGQVYERDLGMESAMKAQATKSFDPGPGWNKVSDSDSENDGD</sequence>
<dbReference type="Proteomes" id="UP000494119">
    <property type="component" value="Unassembled WGS sequence"/>
</dbReference>
<reference evidence="3 4" key="1">
    <citation type="submission" date="2020-04" db="EMBL/GenBank/DDBJ databases">
        <authorList>
            <person name="De Canck E."/>
        </authorList>
    </citation>
    <scope>NUCLEOTIDE SEQUENCE [LARGE SCALE GENOMIC DNA]</scope>
    <source>
        <strain evidence="3 4">LMG 28688</strain>
    </source>
</reference>